<dbReference type="InterPro" id="IPR052263">
    <property type="entry name" value="GPI_Anchor_Biosynth"/>
</dbReference>
<feature type="region of interest" description="Disordered" evidence="5">
    <location>
        <begin position="717"/>
        <end position="737"/>
    </location>
</feature>
<evidence type="ECO:0000313" key="9">
    <source>
        <dbReference type="EMBL" id="TPP41968.1"/>
    </source>
</evidence>
<name>A0A504X214_LEIDO</name>
<feature type="compositionally biased region" description="Basic residues" evidence="5">
    <location>
        <begin position="717"/>
        <end position="727"/>
    </location>
</feature>
<dbReference type="GO" id="GO:0005783">
    <property type="term" value="C:endoplasmic reticulum"/>
    <property type="evidence" value="ECO:0007669"/>
    <property type="project" value="TreeGrafter"/>
</dbReference>
<keyword evidence="2 6" id="KW-0812">Transmembrane</keyword>
<comment type="subcellular location">
    <subcellularLocation>
        <location evidence="1">Membrane</location>
        <topology evidence="1">Multi-pass membrane protein</topology>
    </subcellularLocation>
</comment>
<feature type="compositionally biased region" description="Basic and acidic residues" evidence="5">
    <location>
        <begin position="273"/>
        <end position="285"/>
    </location>
</feature>
<dbReference type="GO" id="GO:0006506">
    <property type="term" value="P:GPI anchor biosynthetic process"/>
    <property type="evidence" value="ECO:0007669"/>
    <property type="project" value="TreeGrafter"/>
</dbReference>
<gene>
    <name evidence="9" type="ORF">CGC20_27550</name>
</gene>
<organism evidence="9 10">
    <name type="scientific">Leishmania donovani</name>
    <dbReference type="NCBI Taxonomy" id="5661"/>
    <lineage>
        <taxon>Eukaryota</taxon>
        <taxon>Discoba</taxon>
        <taxon>Euglenozoa</taxon>
        <taxon>Kinetoplastea</taxon>
        <taxon>Metakinetoplastina</taxon>
        <taxon>Trypanosomatida</taxon>
        <taxon>Trypanosomatidae</taxon>
        <taxon>Leishmaniinae</taxon>
        <taxon>Leishmania</taxon>
    </lineage>
</organism>
<dbReference type="Pfam" id="PF08510">
    <property type="entry name" value="PIG-P"/>
    <property type="match status" value="1"/>
</dbReference>
<evidence type="ECO:0000256" key="5">
    <source>
        <dbReference type="SAM" id="MobiDB-lite"/>
    </source>
</evidence>
<feature type="transmembrane region" description="Helical" evidence="6">
    <location>
        <begin position="51"/>
        <end position="76"/>
    </location>
</feature>
<dbReference type="AlphaFoldDB" id="A0A504X214"/>
<dbReference type="EMBL" id="RHLD01000002">
    <property type="protein sequence ID" value="TPP41968.1"/>
    <property type="molecule type" value="Genomic_DNA"/>
</dbReference>
<feature type="transmembrane region" description="Helical" evidence="6">
    <location>
        <begin position="12"/>
        <end position="31"/>
    </location>
</feature>
<keyword evidence="4 6" id="KW-0472">Membrane</keyword>
<reference evidence="10" key="1">
    <citation type="submission" date="2019-02" db="EMBL/GenBank/DDBJ databases">
        <title>FDA dAtabase for Regulatory Grade micrObial Sequences (FDA-ARGOS): Supporting development and validation of Infectious Disease Dx tests.</title>
        <authorList>
            <person name="Duncan R."/>
            <person name="Fisher C."/>
            <person name="Tallon L."/>
            <person name="Sadzewicz L."/>
            <person name="Sengamalay N."/>
            <person name="Ott S."/>
            <person name="Godinez A."/>
            <person name="Nagaraj S."/>
            <person name="Vavikolanu K."/>
            <person name="Vyas G."/>
            <person name="Nadendla S."/>
            <person name="Aluvathingal J."/>
            <person name="Sichtig H."/>
        </authorList>
    </citation>
    <scope>NUCLEOTIDE SEQUENCE [LARGE SCALE GENOMIC DNA]</scope>
    <source>
        <strain evidence="10">FDAARGOS_360</strain>
    </source>
</reference>
<sequence length="737" mass="81307">MTEDSQGAQIAINGFIGSILIVVGSITYVLWAVLPDDVLHRLHLTYYPDRYWAVAIPAILVMFLFHYFTTSWLLVLVTTHPLTDGRCITDVDSKPDKEIEVGALADSSSSVPPWVDIPVSVASHLLFEPWNEKVRYNAPAAMSLMRSCVRLQQTALEVSTLHRLLRHCARHPERFELAEMYKLGILLKDSNDALALSSNKELLKSLASRYAQIRENASPFQKSLLDAVLPRSQSVSTAPDGALPVTAHEYFKAIMELAKDAEAEHYRAVAREARASSRGPLHDASVDMQEGVSPGRSGTAAPAPSRSDDTSAAGLGEALGSSRTEVLEAHLTALEPNLRQLSPAETCHLIKTLAKFNYTNYEHAVLLTRRGCEISGQLKCRELCQLFFNLHKLHTRDSLVAIVNHLLEHTTEMTADDVFLLSQALERQENTSSASQRLLAPLVAQAIKKLPDAPSAAYHRALLVSMARYNVAHRATLQVVLRDWVEHWKATTSERDLLKMFEAAASLMSAAKLEGLQQLVERLTELAPTMDVCLMDRAMDLLSMVPMDMSTKCMMSILARLVGEAGHLSVRQVVFILQLLSTYPPAKGHTAVVSMAYAASIRAPSMDTESLESVVISLAMLQLYTDDFFTIAHVLQAQKGGMRSFAAVQELLRHCTSEMAATERGLGMLANVICTVAPMLNDEELASCRRALVNLGVQDRNVLQGIFARAKKLHRTQSTGHARKKRLGSYDPMADLL</sequence>
<feature type="region of interest" description="Disordered" evidence="5">
    <location>
        <begin position="273"/>
        <end position="315"/>
    </location>
</feature>
<dbReference type="InterPro" id="IPR013717">
    <property type="entry name" value="PIG-P"/>
</dbReference>
<dbReference type="GO" id="GO:0016020">
    <property type="term" value="C:membrane"/>
    <property type="evidence" value="ECO:0007669"/>
    <property type="project" value="UniProtKB-SubCell"/>
</dbReference>
<dbReference type="VEuPathDB" id="TriTrypDB:LDHU3_36.6710"/>
<dbReference type="PANTHER" id="PTHR46346">
    <property type="entry name" value="PHOSPHATIDYLINOSITOL N-ACETYLGLUCOSAMINYLTRANSFERASE SUBUNIT P"/>
    <property type="match status" value="1"/>
</dbReference>
<protein>
    <submittedName>
        <fullName evidence="9">Uncharacterized protein</fullName>
    </submittedName>
</protein>
<evidence type="ECO:0000256" key="4">
    <source>
        <dbReference type="ARBA" id="ARBA00023136"/>
    </source>
</evidence>
<evidence type="ECO:0000256" key="1">
    <source>
        <dbReference type="ARBA" id="ARBA00004141"/>
    </source>
</evidence>
<feature type="domain" description="PIG-P" evidence="7">
    <location>
        <begin position="11"/>
        <end position="127"/>
    </location>
</feature>
<evidence type="ECO:0000313" key="10">
    <source>
        <dbReference type="Proteomes" id="UP000318821"/>
    </source>
</evidence>
<dbReference type="VEuPathDB" id="TriTrypDB:LdCL_360057100"/>
<dbReference type="PANTHER" id="PTHR46346:SF1">
    <property type="entry name" value="PHOSPHATIDYLINOSITOL N-ACETYLGLUCOSAMINYLTRANSFERASE SUBUNIT P"/>
    <property type="match status" value="1"/>
</dbReference>
<dbReference type="Pfam" id="PF26172">
    <property type="entry name" value="RESC8"/>
    <property type="match status" value="1"/>
</dbReference>
<dbReference type="Proteomes" id="UP000318821">
    <property type="component" value="Unassembled WGS sequence"/>
</dbReference>
<accession>A0A504X214</accession>
<evidence type="ECO:0000259" key="8">
    <source>
        <dbReference type="Pfam" id="PF26172"/>
    </source>
</evidence>
<dbReference type="VEuPathDB" id="TriTrypDB:LdBPK_364990.1"/>
<evidence type="ECO:0000259" key="7">
    <source>
        <dbReference type="Pfam" id="PF08510"/>
    </source>
</evidence>
<proteinExistence type="predicted"/>
<evidence type="ECO:0000256" key="2">
    <source>
        <dbReference type="ARBA" id="ARBA00022692"/>
    </source>
</evidence>
<comment type="caution">
    <text evidence="9">The sequence shown here is derived from an EMBL/GenBank/DDBJ whole genome shotgun (WGS) entry which is preliminary data.</text>
</comment>
<feature type="domain" description="RNA-editing substrate-binding complex 8 protein HEAT repeats" evidence="8">
    <location>
        <begin position="328"/>
        <end position="709"/>
    </location>
</feature>
<evidence type="ECO:0000256" key="3">
    <source>
        <dbReference type="ARBA" id="ARBA00022989"/>
    </source>
</evidence>
<evidence type="ECO:0000256" key="6">
    <source>
        <dbReference type="SAM" id="Phobius"/>
    </source>
</evidence>
<dbReference type="InterPro" id="IPR058977">
    <property type="entry name" value="RESC8_HEAT"/>
</dbReference>
<keyword evidence="3 6" id="KW-1133">Transmembrane helix</keyword>